<dbReference type="Proteomes" id="UP001396334">
    <property type="component" value="Unassembled WGS sequence"/>
</dbReference>
<evidence type="ECO:0000313" key="2">
    <source>
        <dbReference type="Proteomes" id="UP001396334"/>
    </source>
</evidence>
<sequence>MFGAGSPGPIPSSHVPYVDGINFFQHRMVEWDLIPEWFRRLYELLFLGLPFRVARRSSERLRHLFGEWIGWVCGLGWWCSSSVPISDSTKGSLLFSTPVSSFGASLHRECLARGLGNKDTVRALKDFLKKFNPCIDFLCETKKTKTYIEKLRIGNGFSSSFYMNPRGLAGGLALWWTTDNLKFPKAIGTMEATVASDHNPIVLLLDGLKKREKFDFKFESRWLLHEDYSSNIKEAWSVNTPSASRNILPRKWKITKVKLCKWRKTKIPNHCRYFRVSDLIDSPNRRRKLEILGNLFTLNEAKIDSMVTSEQVPNAQDVIVGLPPDHDYVKVNCDGTFDSSSGNAIAAYVIRKSLGQIVGVDTMLFLANSAIVADVGT</sequence>
<accession>A0ABR2U4X4</accession>
<organism evidence="1 2">
    <name type="scientific">Hibiscus sabdariffa</name>
    <name type="common">roselle</name>
    <dbReference type="NCBI Taxonomy" id="183260"/>
    <lineage>
        <taxon>Eukaryota</taxon>
        <taxon>Viridiplantae</taxon>
        <taxon>Streptophyta</taxon>
        <taxon>Embryophyta</taxon>
        <taxon>Tracheophyta</taxon>
        <taxon>Spermatophyta</taxon>
        <taxon>Magnoliopsida</taxon>
        <taxon>eudicotyledons</taxon>
        <taxon>Gunneridae</taxon>
        <taxon>Pentapetalae</taxon>
        <taxon>rosids</taxon>
        <taxon>malvids</taxon>
        <taxon>Malvales</taxon>
        <taxon>Malvaceae</taxon>
        <taxon>Malvoideae</taxon>
        <taxon>Hibiscus</taxon>
    </lineage>
</organism>
<name>A0ABR2U4X4_9ROSI</name>
<dbReference type="EMBL" id="JBBPBN010000002">
    <property type="protein sequence ID" value="KAK9044664.1"/>
    <property type="molecule type" value="Genomic_DNA"/>
</dbReference>
<keyword evidence="2" id="KW-1185">Reference proteome</keyword>
<gene>
    <name evidence="1" type="ORF">V6N11_058559</name>
</gene>
<comment type="caution">
    <text evidence="1">The sequence shown here is derived from an EMBL/GenBank/DDBJ whole genome shotgun (WGS) entry which is preliminary data.</text>
</comment>
<reference evidence="1 2" key="1">
    <citation type="journal article" date="2024" name="G3 (Bethesda)">
        <title>Genome assembly of Hibiscus sabdariffa L. provides insights into metabolisms of medicinal natural products.</title>
        <authorList>
            <person name="Kim T."/>
        </authorList>
    </citation>
    <scope>NUCLEOTIDE SEQUENCE [LARGE SCALE GENOMIC DNA]</scope>
    <source>
        <strain evidence="1">TK-2024</strain>
        <tissue evidence="1">Old leaves</tissue>
    </source>
</reference>
<protein>
    <submittedName>
        <fullName evidence="1">Uncharacterized protein</fullName>
    </submittedName>
</protein>
<evidence type="ECO:0000313" key="1">
    <source>
        <dbReference type="EMBL" id="KAK9044664.1"/>
    </source>
</evidence>
<proteinExistence type="predicted"/>